<dbReference type="GO" id="GO:0007165">
    <property type="term" value="P:signal transduction"/>
    <property type="evidence" value="ECO:0007669"/>
    <property type="project" value="InterPro"/>
</dbReference>
<feature type="compositionally biased region" description="Basic residues" evidence="2">
    <location>
        <begin position="320"/>
        <end position="331"/>
    </location>
</feature>
<dbReference type="PROSITE" id="PS50106">
    <property type="entry name" value="PDZ"/>
    <property type="match status" value="1"/>
</dbReference>
<feature type="compositionally biased region" description="Basic and acidic residues" evidence="2">
    <location>
        <begin position="281"/>
        <end position="297"/>
    </location>
</feature>
<organism evidence="6 7">
    <name type="scientific">Argiope bruennichi</name>
    <name type="common">Wasp spider</name>
    <name type="synonym">Aranea bruennichi</name>
    <dbReference type="NCBI Taxonomy" id="94029"/>
    <lineage>
        <taxon>Eukaryota</taxon>
        <taxon>Metazoa</taxon>
        <taxon>Ecdysozoa</taxon>
        <taxon>Arthropoda</taxon>
        <taxon>Chelicerata</taxon>
        <taxon>Arachnida</taxon>
        <taxon>Araneae</taxon>
        <taxon>Araneomorphae</taxon>
        <taxon>Entelegynae</taxon>
        <taxon>Araneoidea</taxon>
        <taxon>Araneidae</taxon>
        <taxon>Argiope</taxon>
    </lineage>
</organism>
<dbReference type="Proteomes" id="UP000807504">
    <property type="component" value="Unassembled WGS sequence"/>
</dbReference>
<feature type="region of interest" description="Disordered" evidence="2">
    <location>
        <begin position="516"/>
        <end position="554"/>
    </location>
</feature>
<evidence type="ECO:0000256" key="2">
    <source>
        <dbReference type="SAM" id="MobiDB-lite"/>
    </source>
</evidence>
<evidence type="ECO:0000259" key="5">
    <source>
        <dbReference type="PROSITE" id="PS50238"/>
    </source>
</evidence>
<reference evidence="6" key="1">
    <citation type="journal article" date="2020" name="bioRxiv">
        <title>Chromosome-level reference genome of the European wasp spider Argiope bruennichi: a resource for studies on range expansion and evolutionary adaptation.</title>
        <authorList>
            <person name="Sheffer M.M."/>
            <person name="Hoppe A."/>
            <person name="Krehenwinkel H."/>
            <person name="Uhl G."/>
            <person name="Kuss A.W."/>
            <person name="Jensen L."/>
            <person name="Jensen C."/>
            <person name="Gillespie R.G."/>
            <person name="Hoff K.J."/>
            <person name="Prost S."/>
        </authorList>
    </citation>
    <scope>NUCLEOTIDE SEQUENCE</scope>
</reference>
<feature type="domain" description="Rho-GAP" evidence="5">
    <location>
        <begin position="821"/>
        <end position="1015"/>
    </location>
</feature>
<dbReference type="PROSITE" id="PS50238">
    <property type="entry name" value="RHOGAP"/>
    <property type="match status" value="1"/>
</dbReference>
<dbReference type="SMART" id="SM00228">
    <property type="entry name" value="PDZ"/>
    <property type="match status" value="1"/>
</dbReference>
<sequence>MNSFANRPRLRRKVKHILFSTMLCCGKRKDARGDTVETMTEAGGGVVRRLRPPQHGIVVQRDFRKVSGISNEIFRQIEAVENDFDAATAAHVDAVENRGGEMLIRIFDPCSLGRVGADTYRKYLSAADASHIVRFVEIIKRPGQTLGLYIREGDGIRETEGVFISRIALESAVYNSGVLRVGDEILAVNLVDVRHMSLDDVVIIMSIPRRLVLTIRSRISAGGSRVRELTRRPPEGRPPVVVIKKETTDDRSNEENSENGHLIRARTKGLPPEIPAIAVKLSERDHQRERHRYEQPTKHQTPPEDLYYNSQPPSSSLHRPPAKIPHHHHPYHQPPPSHEQYTASRRRKEPLPSQPRWVVPPPVTDQPTKAAPHYKTTPLPPESSYYPDERATKVVETYEQTQPERFYPPHHRRTRSMVPPTRGGYDIEVAAAPLRRSTGMLSDYHHHRGYQQRGGRGGILRRRGGEESASDTEVQEFWTMGSSRRSYYSGAGRSNSLPRSLRSGYGRHQAVRFTTSLPYDSQEESDGAVSAPELPATRSMRRPHPQGSRRSPSVFTSNEYKAWMSRAPSTSAIYERLRRGNHANNLGRIAYSAESLLDTMRQEEHRGIYTFPRRLHTPSEDSLPAGGAYAPRMTVPHPTPIKSSEERLHLVSLDPRDFNKYRPRATITPVSVGPREPTQAPRGYSGLLWIHLLSGRGLKPTGHSDHFRDLYCVIECDRVHKARTVIRTGEHSFDWDEIFEIDLVENREVAFLLYTWDPRFRHKLCYKGTLHLSALLRESPVHSLALKLEPRGTLYLKLRFKNPTQTFQRMPAASEGALFGVDLERVLVREDSGYGVPLIVKRCTEEVERRGLDIVGIYRLCGSALRKRLLREDFERNSLMANLSVEHVPDINVVTSLLKDYLRELPEPLLSKSLYDMLVDGLSVCLPDDPDGSAKLMFSILECLPKANLCTVLLLLDHLRLIASHCDRNKMTPQGLAMAFGPVLMCHAETPTATVDIRRPIDIMNFLVEMWPNKRSPRLWFDATCWAFRPGLAAAAVGTAASCQSCWSHWTAPGWATDCFQSLLLTMCHTKPSICWMRMERSSLLNPFPLVGRLIV</sequence>
<dbReference type="GO" id="GO:0005096">
    <property type="term" value="F:GTPase activator activity"/>
    <property type="evidence" value="ECO:0007669"/>
    <property type="project" value="UniProtKB-KW"/>
</dbReference>
<dbReference type="InterPro" id="IPR000008">
    <property type="entry name" value="C2_dom"/>
</dbReference>
<feature type="domain" description="PDZ" evidence="4">
    <location>
        <begin position="135"/>
        <end position="205"/>
    </location>
</feature>
<dbReference type="SUPFAM" id="SSF49562">
    <property type="entry name" value="C2 domain (Calcium/lipid-binding domain, CaLB)"/>
    <property type="match status" value="1"/>
</dbReference>
<dbReference type="Pfam" id="PF00595">
    <property type="entry name" value="PDZ"/>
    <property type="match status" value="1"/>
</dbReference>
<gene>
    <name evidence="6" type="ORF">HNY73_014167</name>
</gene>
<dbReference type="GO" id="GO:0030030">
    <property type="term" value="P:cell projection organization"/>
    <property type="evidence" value="ECO:0007669"/>
    <property type="project" value="TreeGrafter"/>
</dbReference>
<evidence type="ECO:0000259" key="3">
    <source>
        <dbReference type="PROSITE" id="PS50004"/>
    </source>
</evidence>
<dbReference type="CDD" id="cd00030">
    <property type="entry name" value="C2"/>
    <property type="match status" value="1"/>
</dbReference>
<dbReference type="SMART" id="SM00324">
    <property type="entry name" value="RhoGAP"/>
    <property type="match status" value="1"/>
</dbReference>
<name>A0A8T0EPR6_ARGBR</name>
<accession>A0A8T0EPR6</accession>
<keyword evidence="7" id="KW-1185">Reference proteome</keyword>
<dbReference type="Pfam" id="PF00620">
    <property type="entry name" value="RhoGAP"/>
    <property type="match status" value="1"/>
</dbReference>
<dbReference type="Gene3D" id="2.30.42.10">
    <property type="match status" value="1"/>
</dbReference>
<proteinExistence type="predicted"/>
<dbReference type="PANTHER" id="PTHR46150">
    <property type="entry name" value="RHO GTPASE-ACTIVATING PROTEIN 100F"/>
    <property type="match status" value="1"/>
</dbReference>
<dbReference type="PROSITE" id="PS50004">
    <property type="entry name" value="C2"/>
    <property type="match status" value="1"/>
</dbReference>
<feature type="compositionally biased region" description="Polar residues" evidence="2">
    <location>
        <begin position="308"/>
        <end position="317"/>
    </location>
</feature>
<dbReference type="GO" id="GO:0097060">
    <property type="term" value="C:synaptic membrane"/>
    <property type="evidence" value="ECO:0007669"/>
    <property type="project" value="TreeGrafter"/>
</dbReference>
<feature type="compositionally biased region" description="Basic and acidic residues" evidence="2">
    <location>
        <begin position="225"/>
        <end position="235"/>
    </location>
</feature>
<dbReference type="PANTHER" id="PTHR46150:SF3">
    <property type="entry name" value="RHO GTPASE-ACTIVATING PROTEIN 100F"/>
    <property type="match status" value="1"/>
</dbReference>
<dbReference type="InterPro" id="IPR008936">
    <property type="entry name" value="Rho_GTPase_activation_prot"/>
</dbReference>
<feature type="region of interest" description="Disordered" evidence="2">
    <location>
        <begin position="223"/>
        <end position="386"/>
    </location>
</feature>
<evidence type="ECO:0000313" key="7">
    <source>
        <dbReference type="Proteomes" id="UP000807504"/>
    </source>
</evidence>
<dbReference type="InterPro" id="IPR052118">
    <property type="entry name" value="Rho-GAP_regulator"/>
</dbReference>
<dbReference type="InterPro" id="IPR000198">
    <property type="entry name" value="RhoGAP_dom"/>
</dbReference>
<evidence type="ECO:0000259" key="4">
    <source>
        <dbReference type="PROSITE" id="PS50106"/>
    </source>
</evidence>
<dbReference type="InterPro" id="IPR001478">
    <property type="entry name" value="PDZ"/>
</dbReference>
<dbReference type="Gene3D" id="2.60.40.150">
    <property type="entry name" value="C2 domain"/>
    <property type="match status" value="1"/>
</dbReference>
<reference evidence="6" key="2">
    <citation type="submission" date="2020-06" db="EMBL/GenBank/DDBJ databases">
        <authorList>
            <person name="Sheffer M."/>
        </authorList>
    </citation>
    <scope>NUCLEOTIDE SEQUENCE</scope>
</reference>
<dbReference type="SUPFAM" id="SSF50156">
    <property type="entry name" value="PDZ domain-like"/>
    <property type="match status" value="1"/>
</dbReference>
<protein>
    <submittedName>
        <fullName evidence="6">Rho GTPase-activating protein 100F like protein</fullName>
    </submittedName>
</protein>
<dbReference type="Gene3D" id="1.10.555.10">
    <property type="entry name" value="Rho GTPase activation protein"/>
    <property type="match status" value="1"/>
</dbReference>
<feature type="compositionally biased region" description="Basic and acidic residues" evidence="2">
    <location>
        <begin position="243"/>
        <end position="254"/>
    </location>
</feature>
<dbReference type="AlphaFoldDB" id="A0A8T0EPR6"/>
<feature type="region of interest" description="Disordered" evidence="2">
    <location>
        <begin position="447"/>
        <end position="476"/>
    </location>
</feature>
<dbReference type="InterPro" id="IPR035892">
    <property type="entry name" value="C2_domain_sf"/>
</dbReference>
<dbReference type="InterPro" id="IPR057459">
    <property type="entry name" value="SYDE1/2_C2"/>
</dbReference>
<dbReference type="CDD" id="cd06718">
    <property type="entry name" value="PDZ_Par6-like"/>
    <property type="match status" value="1"/>
</dbReference>
<evidence type="ECO:0000313" key="6">
    <source>
        <dbReference type="EMBL" id="KAF8777264.1"/>
    </source>
</evidence>
<dbReference type="GO" id="GO:0046578">
    <property type="term" value="P:regulation of Ras protein signal transduction"/>
    <property type="evidence" value="ECO:0007669"/>
    <property type="project" value="TreeGrafter"/>
</dbReference>
<dbReference type="SUPFAM" id="SSF48350">
    <property type="entry name" value="GTPase activation domain, GAP"/>
    <property type="match status" value="1"/>
</dbReference>
<dbReference type="GO" id="GO:0016477">
    <property type="term" value="P:cell migration"/>
    <property type="evidence" value="ECO:0007669"/>
    <property type="project" value="TreeGrafter"/>
</dbReference>
<evidence type="ECO:0000256" key="1">
    <source>
        <dbReference type="ARBA" id="ARBA00022468"/>
    </source>
</evidence>
<keyword evidence="1" id="KW-0343">GTPase activation</keyword>
<dbReference type="EMBL" id="JABXBU010002072">
    <property type="protein sequence ID" value="KAF8777264.1"/>
    <property type="molecule type" value="Genomic_DNA"/>
</dbReference>
<feature type="domain" description="C2" evidence="3">
    <location>
        <begin position="673"/>
        <end position="786"/>
    </location>
</feature>
<comment type="caution">
    <text evidence="6">The sequence shown here is derived from an EMBL/GenBank/DDBJ whole genome shotgun (WGS) entry which is preliminary data.</text>
</comment>
<dbReference type="Pfam" id="PF25336">
    <property type="entry name" value="C2_SYDE"/>
    <property type="match status" value="1"/>
</dbReference>
<dbReference type="InterPro" id="IPR036034">
    <property type="entry name" value="PDZ_sf"/>
</dbReference>